<reference evidence="10" key="2">
    <citation type="submission" date="2025-08" db="UniProtKB">
        <authorList>
            <consortium name="Ensembl"/>
        </authorList>
    </citation>
    <scope>IDENTIFICATION</scope>
</reference>
<evidence type="ECO:0000259" key="9">
    <source>
        <dbReference type="PROSITE" id="PS51828"/>
    </source>
</evidence>
<dbReference type="STRING" id="64144.ENSATEP00000033140"/>
<dbReference type="InterPro" id="IPR001759">
    <property type="entry name" value="PTX_dom"/>
</dbReference>
<dbReference type="Proteomes" id="UP000265040">
    <property type="component" value="Chromosome 16"/>
</dbReference>
<reference evidence="10" key="1">
    <citation type="submission" date="2021-04" db="EMBL/GenBank/DDBJ databases">
        <authorList>
            <consortium name="Wellcome Sanger Institute Data Sharing"/>
        </authorList>
    </citation>
    <scope>NUCLEOTIDE SEQUENCE [LARGE SCALE GENOMIC DNA]</scope>
</reference>
<dbReference type="GO" id="GO:0046872">
    <property type="term" value="F:metal ion binding"/>
    <property type="evidence" value="ECO:0007669"/>
    <property type="project" value="UniProtKB-KW"/>
</dbReference>
<reference evidence="10" key="3">
    <citation type="submission" date="2025-09" db="UniProtKB">
        <authorList>
            <consortium name="Ensembl"/>
        </authorList>
    </citation>
    <scope>IDENTIFICATION</scope>
</reference>
<evidence type="ECO:0000256" key="6">
    <source>
        <dbReference type="PROSITE-ProRule" id="PRU01172"/>
    </source>
</evidence>
<keyword evidence="4" id="KW-1015">Disulfide bond</keyword>
<comment type="cofactor">
    <cofactor evidence="1">
        <name>Ca(2+)</name>
        <dbReference type="ChEBI" id="CHEBI:29108"/>
    </cofactor>
</comment>
<dbReference type="AlphaFoldDB" id="A0A3Q1JJK2"/>
<dbReference type="Gene3D" id="2.60.120.200">
    <property type="match status" value="1"/>
</dbReference>
<evidence type="ECO:0000256" key="7">
    <source>
        <dbReference type="SAM" id="MobiDB-lite"/>
    </source>
</evidence>
<dbReference type="PRINTS" id="PR00895">
    <property type="entry name" value="PENTAXIN"/>
</dbReference>
<dbReference type="FunFam" id="2.60.120.200:FF:000012">
    <property type="entry name" value="neuronal pentraxin receptor"/>
    <property type="match status" value="1"/>
</dbReference>
<evidence type="ECO:0000313" key="11">
    <source>
        <dbReference type="Proteomes" id="UP000265040"/>
    </source>
</evidence>
<dbReference type="CDD" id="cd00152">
    <property type="entry name" value="PTX"/>
    <property type="match status" value="1"/>
</dbReference>
<evidence type="ECO:0000256" key="8">
    <source>
        <dbReference type="SAM" id="SignalP"/>
    </source>
</evidence>
<dbReference type="PROSITE" id="PS51828">
    <property type="entry name" value="PTX_2"/>
    <property type="match status" value="1"/>
</dbReference>
<evidence type="ECO:0000313" key="10">
    <source>
        <dbReference type="Ensembl" id="ENSATEP00000033140.2"/>
    </source>
</evidence>
<dbReference type="InParanoid" id="A0A3Q1JJK2"/>
<dbReference type="Pfam" id="PF00354">
    <property type="entry name" value="Pentaxin"/>
    <property type="match status" value="1"/>
</dbReference>
<dbReference type="PANTHER" id="PTHR19277">
    <property type="entry name" value="PENTRAXIN"/>
    <property type="match status" value="1"/>
</dbReference>
<keyword evidence="8" id="KW-0732">Signal</keyword>
<evidence type="ECO:0000256" key="3">
    <source>
        <dbReference type="ARBA" id="ARBA00022837"/>
    </source>
</evidence>
<feature type="chain" id="PRO_5030080465" description="Pentraxin (PTX) domain-containing protein" evidence="8">
    <location>
        <begin position="28"/>
        <end position="413"/>
    </location>
</feature>
<dbReference type="GeneTree" id="ENSGT01060000248591"/>
<feature type="signal peptide" evidence="8">
    <location>
        <begin position="1"/>
        <end position="27"/>
    </location>
</feature>
<dbReference type="InterPro" id="IPR013320">
    <property type="entry name" value="ConA-like_dom_sf"/>
</dbReference>
<feature type="region of interest" description="Disordered" evidence="7">
    <location>
        <begin position="112"/>
        <end position="135"/>
    </location>
</feature>
<name>A0A3Q1JJK2_ANATE</name>
<protein>
    <recommendedName>
        <fullName evidence="9">Pentraxin (PTX) domain-containing protein</fullName>
    </recommendedName>
</protein>
<proteinExistence type="predicted"/>
<dbReference type="SMART" id="SM00159">
    <property type="entry name" value="PTX"/>
    <property type="match status" value="1"/>
</dbReference>
<dbReference type="InterPro" id="IPR030476">
    <property type="entry name" value="Pentaxin_CS"/>
</dbReference>
<feature type="region of interest" description="Disordered" evidence="7">
    <location>
        <begin position="181"/>
        <end position="211"/>
    </location>
</feature>
<keyword evidence="11" id="KW-1185">Reference proteome</keyword>
<evidence type="ECO:0000256" key="2">
    <source>
        <dbReference type="ARBA" id="ARBA00022723"/>
    </source>
</evidence>
<comment type="caution">
    <text evidence="6">Lacks conserved residue(s) required for the propagation of feature annotation.</text>
</comment>
<sequence>MRNSTLHLFLVLIVFSLLALLLHPASASSGSDYDYGAQPRFVCTPIPVDVDPSCIPAASPGVGAAGEEAKATILHLRESLVQQKETILDQRETIRELTAKLTLCEGVASHHTYNDNGSNNQGKDKHVTPGDITSSPEQMERMLQALKERLDNLQKRNTSITYSSSLKELLQRKISALEQQLQRHQTATLSSPEHHDDDSSSSGKKSKSPDAFQISFPMRTNYMYGRVKRTLLQEIFALTLCLWIKAGVGPGLGTPFSYSAPGQANELVLIEWGNNPIELLINDQAATLPLSLSDGKWHHICVTWSTRDGQWEAYQDGVQRGSGTNLSPWHPIKPGGVFILGQEQDTLGGRFDATQSFVGEMSDLHMWSHALSAADIYSLASCGSHLRGDVIAWSDSEVELHGGVARYPFDPCH</sequence>
<evidence type="ECO:0000256" key="5">
    <source>
        <dbReference type="ARBA" id="ARBA00023180"/>
    </source>
</evidence>
<evidence type="ECO:0000256" key="1">
    <source>
        <dbReference type="ARBA" id="ARBA00001913"/>
    </source>
</evidence>
<dbReference type="Ensembl" id="ENSATET00000033623.2">
    <property type="protein sequence ID" value="ENSATEP00000033140.2"/>
    <property type="gene ID" value="ENSATEG00000022812.2"/>
</dbReference>
<organism evidence="10 11">
    <name type="scientific">Anabas testudineus</name>
    <name type="common">Climbing perch</name>
    <name type="synonym">Anthias testudineus</name>
    <dbReference type="NCBI Taxonomy" id="64144"/>
    <lineage>
        <taxon>Eukaryota</taxon>
        <taxon>Metazoa</taxon>
        <taxon>Chordata</taxon>
        <taxon>Craniata</taxon>
        <taxon>Vertebrata</taxon>
        <taxon>Euteleostomi</taxon>
        <taxon>Actinopterygii</taxon>
        <taxon>Neopterygii</taxon>
        <taxon>Teleostei</taxon>
        <taxon>Neoteleostei</taxon>
        <taxon>Acanthomorphata</taxon>
        <taxon>Anabantaria</taxon>
        <taxon>Anabantiformes</taxon>
        <taxon>Anabantoidei</taxon>
        <taxon>Anabantidae</taxon>
        <taxon>Anabas</taxon>
    </lineage>
</organism>
<dbReference type="SUPFAM" id="SSF49899">
    <property type="entry name" value="Concanavalin A-like lectins/glucanases"/>
    <property type="match status" value="1"/>
</dbReference>
<feature type="domain" description="Pentraxin (PTX)" evidence="9">
    <location>
        <begin position="210"/>
        <end position="412"/>
    </location>
</feature>
<accession>A0A3Q1JJK2</accession>
<dbReference type="PROSITE" id="PS00289">
    <property type="entry name" value="PTX_1"/>
    <property type="match status" value="1"/>
</dbReference>
<dbReference type="OrthoDB" id="6515930at2759"/>
<evidence type="ECO:0000256" key="4">
    <source>
        <dbReference type="ARBA" id="ARBA00023157"/>
    </source>
</evidence>
<keyword evidence="2" id="KW-0479">Metal-binding</keyword>
<dbReference type="InterPro" id="IPR051360">
    <property type="entry name" value="Neuronal_Pentraxin_Related"/>
</dbReference>
<keyword evidence="5" id="KW-0325">Glycoprotein</keyword>
<dbReference type="PANTHER" id="PTHR19277:SF3">
    <property type="entry name" value="NEURONAL PENTRAXIN-1-RELATED"/>
    <property type="match status" value="1"/>
</dbReference>
<keyword evidence="3" id="KW-0106">Calcium</keyword>